<dbReference type="EMBL" id="JAYWIO010000006">
    <property type="protein sequence ID" value="KAK7257180.1"/>
    <property type="molecule type" value="Genomic_DNA"/>
</dbReference>
<gene>
    <name evidence="1" type="ORF">RIF29_30961</name>
</gene>
<name>A0AAN9EIV0_CROPI</name>
<organism evidence="1 2">
    <name type="scientific">Crotalaria pallida</name>
    <name type="common">Smooth rattlebox</name>
    <name type="synonym">Crotalaria striata</name>
    <dbReference type="NCBI Taxonomy" id="3830"/>
    <lineage>
        <taxon>Eukaryota</taxon>
        <taxon>Viridiplantae</taxon>
        <taxon>Streptophyta</taxon>
        <taxon>Embryophyta</taxon>
        <taxon>Tracheophyta</taxon>
        <taxon>Spermatophyta</taxon>
        <taxon>Magnoliopsida</taxon>
        <taxon>eudicotyledons</taxon>
        <taxon>Gunneridae</taxon>
        <taxon>Pentapetalae</taxon>
        <taxon>rosids</taxon>
        <taxon>fabids</taxon>
        <taxon>Fabales</taxon>
        <taxon>Fabaceae</taxon>
        <taxon>Papilionoideae</taxon>
        <taxon>50 kb inversion clade</taxon>
        <taxon>genistoids sensu lato</taxon>
        <taxon>core genistoids</taxon>
        <taxon>Crotalarieae</taxon>
        <taxon>Crotalaria</taxon>
    </lineage>
</organism>
<dbReference type="AlphaFoldDB" id="A0AAN9EIV0"/>
<reference evidence="1 2" key="1">
    <citation type="submission" date="2024-01" db="EMBL/GenBank/DDBJ databases">
        <title>The genomes of 5 underutilized Papilionoideae crops provide insights into root nodulation and disease resistanc.</title>
        <authorList>
            <person name="Yuan L."/>
        </authorList>
    </citation>
    <scope>NUCLEOTIDE SEQUENCE [LARGE SCALE GENOMIC DNA]</scope>
    <source>
        <strain evidence="1">ZHUSHIDOU_FW_LH</strain>
        <tissue evidence="1">Leaf</tissue>
    </source>
</reference>
<sequence length="153" mass="17060">MNKISWICNTQSSLRFSPVSVSVSLLFSPSPPPSTDDSDEVDCCNKVVDGGSIVNQATTSASSFHPRQQRFRFQRIDFTNPNSQLSDLNHFEITPHGFLLLRIEKCLIQIAFKDIVILMEIPEEEKTITQALDAVERLSSAESIIFLSASTIL</sequence>
<comment type="caution">
    <text evidence="1">The sequence shown here is derived from an EMBL/GenBank/DDBJ whole genome shotgun (WGS) entry which is preliminary data.</text>
</comment>
<keyword evidence="2" id="KW-1185">Reference proteome</keyword>
<evidence type="ECO:0000313" key="2">
    <source>
        <dbReference type="Proteomes" id="UP001372338"/>
    </source>
</evidence>
<accession>A0AAN9EIV0</accession>
<proteinExistence type="predicted"/>
<evidence type="ECO:0000313" key="1">
    <source>
        <dbReference type="EMBL" id="KAK7257180.1"/>
    </source>
</evidence>
<dbReference type="Proteomes" id="UP001372338">
    <property type="component" value="Unassembled WGS sequence"/>
</dbReference>
<protein>
    <submittedName>
        <fullName evidence="1">Uncharacterized protein</fullName>
    </submittedName>
</protein>